<dbReference type="Proteomes" id="UP001501725">
    <property type="component" value="Unassembled WGS sequence"/>
</dbReference>
<keyword evidence="2" id="KW-1185">Reference proteome</keyword>
<proteinExistence type="predicted"/>
<protein>
    <submittedName>
        <fullName evidence="1">Uncharacterized protein</fullName>
    </submittedName>
</protein>
<name>A0ABP8H7K6_9BACT</name>
<organism evidence="1 2">
    <name type="scientific">Flaviaesturariibacter amylovorans</name>
    <dbReference type="NCBI Taxonomy" id="1084520"/>
    <lineage>
        <taxon>Bacteria</taxon>
        <taxon>Pseudomonadati</taxon>
        <taxon>Bacteroidota</taxon>
        <taxon>Chitinophagia</taxon>
        <taxon>Chitinophagales</taxon>
        <taxon>Chitinophagaceae</taxon>
        <taxon>Flaviaestuariibacter</taxon>
    </lineage>
</organism>
<accession>A0ABP8H7K6</accession>
<evidence type="ECO:0000313" key="1">
    <source>
        <dbReference type="EMBL" id="GAA4335490.1"/>
    </source>
</evidence>
<dbReference type="EMBL" id="BAABGY010000008">
    <property type="protein sequence ID" value="GAA4335490.1"/>
    <property type="molecule type" value="Genomic_DNA"/>
</dbReference>
<reference evidence="2" key="1">
    <citation type="journal article" date="2019" name="Int. J. Syst. Evol. Microbiol.">
        <title>The Global Catalogue of Microorganisms (GCM) 10K type strain sequencing project: providing services to taxonomists for standard genome sequencing and annotation.</title>
        <authorList>
            <consortium name="The Broad Institute Genomics Platform"/>
            <consortium name="The Broad Institute Genome Sequencing Center for Infectious Disease"/>
            <person name="Wu L."/>
            <person name="Ma J."/>
        </authorList>
    </citation>
    <scope>NUCLEOTIDE SEQUENCE [LARGE SCALE GENOMIC DNA]</scope>
    <source>
        <strain evidence="2">JCM 17919</strain>
    </source>
</reference>
<comment type="caution">
    <text evidence="1">The sequence shown here is derived from an EMBL/GenBank/DDBJ whole genome shotgun (WGS) entry which is preliminary data.</text>
</comment>
<evidence type="ECO:0000313" key="2">
    <source>
        <dbReference type="Proteomes" id="UP001501725"/>
    </source>
</evidence>
<gene>
    <name evidence="1" type="ORF">GCM10023184_30300</name>
</gene>
<dbReference type="RefSeq" id="WP_345256593.1">
    <property type="nucleotide sequence ID" value="NZ_BAABGY010000008.1"/>
</dbReference>
<sequence>MSDSETILVAFHEAVRSRFFELVEEFFANAAAINREREELHYRQLCAGYTHTLRLELEQHAQALLHTHRNRADSAHIDRALQGAIAEYVHAFVQRTR</sequence>